<comment type="caution">
    <text evidence="1">The sequence shown here is derived from an EMBL/GenBank/DDBJ whole genome shotgun (WGS) entry which is preliminary data.</text>
</comment>
<evidence type="ECO:0000313" key="2">
    <source>
        <dbReference type="Proteomes" id="UP001153269"/>
    </source>
</evidence>
<protein>
    <submittedName>
        <fullName evidence="1">Uncharacterized protein</fullName>
    </submittedName>
</protein>
<dbReference type="EMBL" id="CADEAL010004074">
    <property type="protein sequence ID" value="CAB1451041.1"/>
    <property type="molecule type" value="Genomic_DNA"/>
</dbReference>
<keyword evidence="2" id="KW-1185">Reference proteome</keyword>
<accession>A0A9N7VEU9</accession>
<reference evidence="1" key="1">
    <citation type="submission" date="2020-03" db="EMBL/GenBank/DDBJ databases">
        <authorList>
            <person name="Weist P."/>
        </authorList>
    </citation>
    <scope>NUCLEOTIDE SEQUENCE</scope>
</reference>
<organism evidence="1 2">
    <name type="scientific">Pleuronectes platessa</name>
    <name type="common">European plaice</name>
    <dbReference type="NCBI Taxonomy" id="8262"/>
    <lineage>
        <taxon>Eukaryota</taxon>
        <taxon>Metazoa</taxon>
        <taxon>Chordata</taxon>
        <taxon>Craniata</taxon>
        <taxon>Vertebrata</taxon>
        <taxon>Euteleostomi</taxon>
        <taxon>Actinopterygii</taxon>
        <taxon>Neopterygii</taxon>
        <taxon>Teleostei</taxon>
        <taxon>Neoteleostei</taxon>
        <taxon>Acanthomorphata</taxon>
        <taxon>Carangaria</taxon>
        <taxon>Pleuronectiformes</taxon>
        <taxon>Pleuronectoidei</taxon>
        <taxon>Pleuronectidae</taxon>
        <taxon>Pleuronectes</taxon>
    </lineage>
</organism>
<name>A0A9N7VEU9_PLEPL</name>
<sequence>MLDRGRDWLLSSISRQVAADWPAALLRLLLPPPERTEQSSGGTAARCGAERTERGVRGARCVDADTERRRHEAKISRIQTLPSCTSGAGGCGVAILGWSHGSEVLLDQSDAVKRRSSFCIGQDPAVSGTVCCTERSFLSGCQSAAHSGMQPTPASKRPLVEGVDAVVVYFKTRGGGELRQRNSYCCLEVHCCLMKPGLQE</sequence>
<gene>
    <name evidence="1" type="ORF">PLEPLA_LOCUS38734</name>
</gene>
<proteinExistence type="predicted"/>
<dbReference type="Proteomes" id="UP001153269">
    <property type="component" value="Unassembled WGS sequence"/>
</dbReference>
<dbReference type="AlphaFoldDB" id="A0A9N7VEU9"/>
<evidence type="ECO:0000313" key="1">
    <source>
        <dbReference type="EMBL" id="CAB1451041.1"/>
    </source>
</evidence>